<comment type="subcellular location">
    <subcellularLocation>
        <location evidence="2">Cytoplasm</location>
    </subcellularLocation>
</comment>
<dbReference type="GO" id="GO:0005737">
    <property type="term" value="C:cytoplasm"/>
    <property type="evidence" value="ECO:0007669"/>
    <property type="project" value="UniProtKB-SubCell"/>
</dbReference>
<dbReference type="InterPro" id="IPR005627">
    <property type="entry name" value="CutC-like"/>
</dbReference>
<dbReference type="PANTHER" id="PTHR12598:SF0">
    <property type="entry name" value="COPPER HOMEOSTASIS PROTEIN CUTC HOMOLOG"/>
    <property type="match status" value="1"/>
</dbReference>
<keyword evidence="2" id="KW-0963">Cytoplasm</keyword>
<evidence type="ECO:0000313" key="4">
    <source>
        <dbReference type="Proteomes" id="UP001305702"/>
    </source>
</evidence>
<dbReference type="AlphaFoldDB" id="A0AA96LJK3"/>
<keyword evidence="4" id="KW-1185">Reference proteome</keyword>
<protein>
    <recommendedName>
        <fullName evidence="2">PF03932 family protein CutC</fullName>
    </recommendedName>
</protein>
<dbReference type="KEGG" id="paun:MJA45_09695"/>
<dbReference type="GO" id="GO:0005507">
    <property type="term" value="F:copper ion binding"/>
    <property type="evidence" value="ECO:0007669"/>
    <property type="project" value="TreeGrafter"/>
</dbReference>
<sequence>MLLEVIAMTPDEARTARRAGADRIELVSALSEGGLTPSLGCVLETLEAADGIPVNVMIRPHSRTFVYDEQDLRVMERDIRVLAETGIHAFVLGALTADHRIDTKALRRLLDAAGGKPVTFHRAFDEVLHQEEALETLKGFSSVTTVLTSGGLPSALDAIPKLRKLEALGRERNIAILAGSGLKMESLEAFIRSSGVRQVHFGTGVRQGGALDGNIDPMRIAAIKQIFADMELRGGLAT</sequence>
<gene>
    <name evidence="2" type="primary">cutC</name>
    <name evidence="3" type="ORF">MJA45_09695</name>
</gene>
<accession>A0AA96LJK3</accession>
<comment type="similarity">
    <text evidence="1 2">Belongs to the CutC family.</text>
</comment>
<dbReference type="Pfam" id="PF03932">
    <property type="entry name" value="CutC"/>
    <property type="match status" value="1"/>
</dbReference>
<dbReference type="HAMAP" id="MF_00795">
    <property type="entry name" value="CutC"/>
    <property type="match status" value="1"/>
</dbReference>
<dbReference type="Gene3D" id="3.20.20.380">
    <property type="entry name" value="Copper homeostasis (CutC) domain"/>
    <property type="match status" value="1"/>
</dbReference>
<dbReference type="SUPFAM" id="SSF110395">
    <property type="entry name" value="CutC-like"/>
    <property type="match status" value="1"/>
</dbReference>
<evidence type="ECO:0000313" key="3">
    <source>
        <dbReference type="EMBL" id="WNQ13276.1"/>
    </source>
</evidence>
<reference evidence="3 4" key="1">
    <citation type="submission" date="2022-02" db="EMBL/GenBank/DDBJ databases">
        <title>Paenibacillus sp. MBLB1776 Whole Genome Shotgun Sequencing.</title>
        <authorList>
            <person name="Hwang C.Y."/>
            <person name="Cho E.-S."/>
            <person name="Seo M.-J."/>
        </authorList>
    </citation>
    <scope>NUCLEOTIDE SEQUENCE [LARGE SCALE GENOMIC DNA]</scope>
    <source>
        <strain evidence="3 4">MBLB1776</strain>
    </source>
</reference>
<evidence type="ECO:0000256" key="1">
    <source>
        <dbReference type="ARBA" id="ARBA00007768"/>
    </source>
</evidence>
<dbReference type="EMBL" id="CP130318">
    <property type="protein sequence ID" value="WNQ13276.1"/>
    <property type="molecule type" value="Genomic_DNA"/>
</dbReference>
<name>A0AA96LJK3_9BACL</name>
<dbReference type="PANTHER" id="PTHR12598">
    <property type="entry name" value="COPPER HOMEOSTASIS PROTEIN CUTC"/>
    <property type="match status" value="1"/>
</dbReference>
<dbReference type="RefSeq" id="WP_315607056.1">
    <property type="nucleotide sequence ID" value="NZ_CP130318.1"/>
</dbReference>
<organism evidence="3 4">
    <name type="scientific">Paenibacillus aurantius</name>
    <dbReference type="NCBI Taxonomy" id="2918900"/>
    <lineage>
        <taxon>Bacteria</taxon>
        <taxon>Bacillati</taxon>
        <taxon>Bacillota</taxon>
        <taxon>Bacilli</taxon>
        <taxon>Bacillales</taxon>
        <taxon>Paenibacillaceae</taxon>
        <taxon>Paenibacillus</taxon>
    </lineage>
</organism>
<dbReference type="InterPro" id="IPR036822">
    <property type="entry name" value="CutC-like_dom_sf"/>
</dbReference>
<dbReference type="Proteomes" id="UP001305702">
    <property type="component" value="Chromosome"/>
</dbReference>
<comment type="caution">
    <text evidence="2">Once thought to be involved in copper homeostasis, experiments in E.coli have shown this is not the case.</text>
</comment>
<proteinExistence type="inferred from homology"/>
<evidence type="ECO:0000256" key="2">
    <source>
        <dbReference type="HAMAP-Rule" id="MF_00795"/>
    </source>
</evidence>